<proteinExistence type="predicted"/>
<dbReference type="OMA" id="DDTVYAC"/>
<dbReference type="PROSITE" id="PS51257">
    <property type="entry name" value="PROKAR_LIPOPROTEIN"/>
    <property type="match status" value="1"/>
</dbReference>
<dbReference type="SUPFAM" id="SSF51905">
    <property type="entry name" value="FAD/NAD(P)-binding domain"/>
    <property type="match status" value="1"/>
</dbReference>
<organism evidence="2 3">
    <name type="scientific">Glarea lozoyensis (strain ATCC 20868 / MF5171)</name>
    <dbReference type="NCBI Taxonomy" id="1116229"/>
    <lineage>
        <taxon>Eukaryota</taxon>
        <taxon>Fungi</taxon>
        <taxon>Dikarya</taxon>
        <taxon>Ascomycota</taxon>
        <taxon>Pezizomycotina</taxon>
        <taxon>Leotiomycetes</taxon>
        <taxon>Helotiales</taxon>
        <taxon>Helotiaceae</taxon>
        <taxon>Glarea</taxon>
    </lineage>
</organism>
<keyword evidence="3" id="KW-1185">Reference proteome</keyword>
<name>S3CZ28_GLAL2</name>
<accession>S3CZ28</accession>
<dbReference type="GO" id="GO:0042147">
    <property type="term" value="P:retrograde transport, endosome to Golgi"/>
    <property type="evidence" value="ECO:0007669"/>
    <property type="project" value="TreeGrafter"/>
</dbReference>
<dbReference type="Gene3D" id="3.50.50.60">
    <property type="entry name" value="FAD/NAD(P)-binding domain"/>
    <property type="match status" value="1"/>
</dbReference>
<dbReference type="InterPro" id="IPR036188">
    <property type="entry name" value="FAD/NAD-bd_sf"/>
</dbReference>
<dbReference type="GO" id="GO:0005770">
    <property type="term" value="C:late endosome"/>
    <property type="evidence" value="ECO:0007669"/>
    <property type="project" value="TreeGrafter"/>
</dbReference>
<dbReference type="GeneID" id="19471942"/>
<dbReference type="Gene3D" id="3.30.9.10">
    <property type="entry name" value="D-Amino Acid Oxidase, subunit A, domain 2"/>
    <property type="match status" value="1"/>
</dbReference>
<dbReference type="eggNOG" id="KOG2852">
    <property type="taxonomic scope" value="Eukaryota"/>
</dbReference>
<gene>
    <name evidence="2" type="ORF">GLAREA_12902</name>
</gene>
<sequence length="420" mass="45115">MASEYQRPRNIVIVGGGIIGCTTAYFLTRHPAFNPAIHKITLLEAQSIASGASGKAGGLLALWAYPNNIVALSYRLHAELAKEHDGAKRWGYRAVHCGSVTAKGKIKAPTQKNAEATTDVVEEWKKLPKTSIKSKTIASELPDDLDWLDSDSIRSYSEMGTPATTAQVHPYLFTTSIAELAAEKGAQIIMGAVTGIDKSTEGVKSVTYEDKATKEVHTIPATDVVVSAGPWTNTVLPEAPIEALRAHSVVIKADVSPYAVFTDIELPKNYSASRKDVKKRKHGRSVNPEMYARPDGTVYACGEGDSIIPLPRSSDLVECDESRCDDISDYLSLISENLRNGEVVAKQACYLPLVSSPGDRGPIIGKTGVPGLFIAAGHTCWGIQNSCATGKLMSEFIFDGKAKSANIDSLDPKHVMNMGV</sequence>
<dbReference type="EMBL" id="KE145365">
    <property type="protein sequence ID" value="EPE30179.1"/>
    <property type="molecule type" value="Genomic_DNA"/>
</dbReference>
<dbReference type="HOGENOM" id="CLU_007884_14_0_1"/>
<evidence type="ECO:0000259" key="1">
    <source>
        <dbReference type="Pfam" id="PF01266"/>
    </source>
</evidence>
<evidence type="ECO:0000313" key="2">
    <source>
        <dbReference type="EMBL" id="EPE30179.1"/>
    </source>
</evidence>
<dbReference type="AlphaFoldDB" id="S3CZ28"/>
<dbReference type="RefSeq" id="XP_008082856.1">
    <property type="nucleotide sequence ID" value="XM_008084665.1"/>
</dbReference>
<dbReference type="KEGG" id="glz:GLAREA_12902"/>
<protein>
    <submittedName>
        <fullName evidence="2">FAD/NAD(P)-binding protein</fullName>
    </submittedName>
</protein>
<dbReference type="InterPro" id="IPR006076">
    <property type="entry name" value="FAD-dep_OxRdtase"/>
</dbReference>
<dbReference type="OrthoDB" id="498204at2759"/>
<dbReference type="GO" id="GO:0005829">
    <property type="term" value="C:cytosol"/>
    <property type="evidence" value="ECO:0007669"/>
    <property type="project" value="GOC"/>
</dbReference>
<dbReference type="Pfam" id="PF01266">
    <property type="entry name" value="DAO"/>
    <property type="match status" value="1"/>
</dbReference>
<dbReference type="PANTHER" id="PTHR13847:SF150">
    <property type="entry name" value="OXIDOREDUCTASE TDA3-RELATED"/>
    <property type="match status" value="1"/>
</dbReference>
<evidence type="ECO:0000313" key="3">
    <source>
        <dbReference type="Proteomes" id="UP000016922"/>
    </source>
</evidence>
<dbReference type="PANTHER" id="PTHR13847">
    <property type="entry name" value="SARCOSINE DEHYDROGENASE-RELATED"/>
    <property type="match status" value="1"/>
</dbReference>
<reference evidence="2 3" key="1">
    <citation type="journal article" date="2013" name="BMC Genomics">
        <title>Genomics-driven discovery of the pneumocandin biosynthetic gene cluster in the fungus Glarea lozoyensis.</title>
        <authorList>
            <person name="Chen L."/>
            <person name="Yue Q."/>
            <person name="Zhang X."/>
            <person name="Xiang M."/>
            <person name="Wang C."/>
            <person name="Li S."/>
            <person name="Che Y."/>
            <person name="Ortiz-Lopez F.J."/>
            <person name="Bills G.F."/>
            <person name="Liu X."/>
            <person name="An Z."/>
        </authorList>
    </citation>
    <scope>NUCLEOTIDE SEQUENCE [LARGE SCALE GENOMIC DNA]</scope>
    <source>
        <strain evidence="3">ATCC 20868 / MF5171</strain>
    </source>
</reference>
<dbReference type="Proteomes" id="UP000016922">
    <property type="component" value="Unassembled WGS sequence"/>
</dbReference>
<feature type="domain" description="FAD dependent oxidoreductase" evidence="1">
    <location>
        <begin position="11"/>
        <end position="395"/>
    </location>
</feature>